<name>K2KEX5_9GAMM</name>
<dbReference type="SMART" id="SM00563">
    <property type="entry name" value="PlsC"/>
    <property type="match status" value="1"/>
</dbReference>
<dbReference type="RefSeq" id="WP_008483495.1">
    <property type="nucleotide sequence ID" value="NZ_AMRI01000006.1"/>
</dbReference>
<keyword evidence="1" id="KW-0472">Membrane</keyword>
<dbReference type="OrthoDB" id="319710at2"/>
<dbReference type="PANTHER" id="PTHR10983:SF15">
    <property type="entry name" value="ACYLTRANSFERASE YIHG-RELATED"/>
    <property type="match status" value="1"/>
</dbReference>
<evidence type="ECO:0000259" key="2">
    <source>
        <dbReference type="SMART" id="SM00563"/>
    </source>
</evidence>
<proteinExistence type="predicted"/>
<dbReference type="NCBIfam" id="NF010621">
    <property type="entry name" value="PRK14014.1"/>
    <property type="match status" value="1"/>
</dbReference>
<dbReference type="EMBL" id="AMRI01000006">
    <property type="protein sequence ID" value="EKE75915.1"/>
    <property type="molecule type" value="Genomic_DNA"/>
</dbReference>
<evidence type="ECO:0000256" key="1">
    <source>
        <dbReference type="SAM" id="Phobius"/>
    </source>
</evidence>
<keyword evidence="1" id="KW-0812">Transmembrane</keyword>
<keyword evidence="3" id="KW-0808">Transferase</keyword>
<evidence type="ECO:0000313" key="4">
    <source>
        <dbReference type="Proteomes" id="UP000006755"/>
    </source>
</evidence>
<dbReference type="AlphaFoldDB" id="K2KEX5"/>
<dbReference type="SUPFAM" id="SSF69593">
    <property type="entry name" value="Glycerol-3-phosphate (1)-acyltransferase"/>
    <property type="match status" value="1"/>
</dbReference>
<sequence>MLSFLPGIILAPLLLALLCINVSFWGGMVMLLSLPKLLLPIPVWRRFMTNVMELCIRAWSLLNLAILRLGNKIEWQVRGLDGLDKRGWYLMMANHLSWLDIVVLYGIAGGKLPLPRFFLKHELIYVPFLGLGCWAMDMPFMRRYSTAYLKKHPHKKGKDIESTAKACAKLKHHPSTMINFVEGTRFTADKRVKRNSPFRHLLPPKAAGIAFTLSAMGKQFDKVLDVTLAYPGAEGRIGRTVLTGGMTRIVVDIEALEVTDEVIGDYFNDVDFKRRFQGWLNQRWQHKDDKLAQLVERPAAALDLSEQGS</sequence>
<reference evidence="3 4" key="1">
    <citation type="journal article" date="2012" name="J. Bacteriol.">
        <title>Genome Sequence of Gallaecimonas xiamenensis Type Strain 3-C-1.</title>
        <authorList>
            <person name="Lai Q."/>
            <person name="Wang L."/>
            <person name="Wang W."/>
            <person name="Shao Z."/>
        </authorList>
    </citation>
    <scope>NUCLEOTIDE SEQUENCE [LARGE SCALE GENOMIC DNA]</scope>
    <source>
        <strain evidence="3 4">3-C-1</strain>
    </source>
</reference>
<organism evidence="3 4">
    <name type="scientific">Gallaecimonas xiamenensis 3-C-1</name>
    <dbReference type="NCBI Taxonomy" id="745411"/>
    <lineage>
        <taxon>Bacteria</taxon>
        <taxon>Pseudomonadati</taxon>
        <taxon>Pseudomonadota</taxon>
        <taxon>Gammaproteobacteria</taxon>
        <taxon>Enterobacterales</taxon>
        <taxon>Gallaecimonadaceae</taxon>
        <taxon>Gallaecimonas</taxon>
    </lineage>
</organism>
<evidence type="ECO:0000313" key="3">
    <source>
        <dbReference type="EMBL" id="EKE75915.1"/>
    </source>
</evidence>
<dbReference type="InterPro" id="IPR002123">
    <property type="entry name" value="Plipid/glycerol_acylTrfase"/>
</dbReference>
<dbReference type="STRING" id="745411.B3C1_05632"/>
<keyword evidence="3" id="KW-0012">Acyltransferase</keyword>
<dbReference type="GO" id="GO:0005886">
    <property type="term" value="C:plasma membrane"/>
    <property type="evidence" value="ECO:0007669"/>
    <property type="project" value="TreeGrafter"/>
</dbReference>
<dbReference type="PATRIC" id="fig|745411.4.peg.1121"/>
<dbReference type="Pfam" id="PF01553">
    <property type="entry name" value="Acyltransferase"/>
    <property type="match status" value="1"/>
</dbReference>
<feature type="domain" description="Phospholipid/glycerol acyltransferase" evidence="2">
    <location>
        <begin position="89"/>
        <end position="231"/>
    </location>
</feature>
<keyword evidence="1" id="KW-1133">Transmembrane helix</keyword>
<gene>
    <name evidence="3" type="ORF">B3C1_05632</name>
</gene>
<dbReference type="GO" id="GO:0016746">
    <property type="term" value="F:acyltransferase activity"/>
    <property type="evidence" value="ECO:0007669"/>
    <property type="project" value="UniProtKB-KW"/>
</dbReference>
<dbReference type="eggNOG" id="COG0204">
    <property type="taxonomic scope" value="Bacteria"/>
</dbReference>
<dbReference type="Proteomes" id="UP000006755">
    <property type="component" value="Unassembled WGS sequence"/>
</dbReference>
<dbReference type="PANTHER" id="PTHR10983">
    <property type="entry name" value="1-ACYLGLYCEROL-3-PHOSPHATE ACYLTRANSFERASE-RELATED"/>
    <property type="match status" value="1"/>
</dbReference>
<dbReference type="CDD" id="cd07990">
    <property type="entry name" value="LPLAT_LCLAT1-like"/>
    <property type="match status" value="1"/>
</dbReference>
<protein>
    <submittedName>
        <fullName evidence="3">Acyltransferase yihG</fullName>
    </submittedName>
</protein>
<accession>K2KEX5</accession>
<keyword evidence="4" id="KW-1185">Reference proteome</keyword>
<comment type="caution">
    <text evidence="3">The sequence shown here is derived from an EMBL/GenBank/DDBJ whole genome shotgun (WGS) entry which is preliminary data.</text>
</comment>
<feature type="transmembrane region" description="Helical" evidence="1">
    <location>
        <begin position="7"/>
        <end position="27"/>
    </location>
</feature>